<evidence type="ECO:0000313" key="2">
    <source>
        <dbReference type="Proteomes" id="UP001628179"/>
    </source>
</evidence>
<protein>
    <submittedName>
        <fullName evidence="1">Uncharacterized protein</fullName>
    </submittedName>
</protein>
<dbReference type="GeneID" id="98181413"/>
<name>A0ABQ0GRV5_9PEZI</name>
<evidence type="ECO:0000313" key="1">
    <source>
        <dbReference type="EMBL" id="GAB1320461.1"/>
    </source>
</evidence>
<reference evidence="1 2" key="1">
    <citation type="submission" date="2024-09" db="EMBL/GenBank/DDBJ databases">
        <title>Itraconazole resistance in Madurella fahalii resulting from another homologue of gene encoding cytochrome P450 14-alpha sterol demethylase (CYP51).</title>
        <authorList>
            <person name="Yoshioka I."/>
            <person name="Fahal A.H."/>
            <person name="Kaneko S."/>
            <person name="Yaguchi T."/>
        </authorList>
    </citation>
    <scope>NUCLEOTIDE SEQUENCE [LARGE SCALE GENOMIC DNA]</scope>
    <source>
        <strain evidence="1 2">IFM 68171</strain>
    </source>
</reference>
<gene>
    <name evidence="1" type="ORF">MFIFM68171_10671</name>
</gene>
<keyword evidence="2" id="KW-1185">Reference proteome</keyword>
<dbReference type="RefSeq" id="XP_070922191.1">
    <property type="nucleotide sequence ID" value="XM_071066090.1"/>
</dbReference>
<sequence length="311" mass="36539">MMGSMCYSWETRRGGQLGCILPDREGGHAFIPYDDDKKGLPGDLLKLTWKLESWAANSLSRPFMLQVDKLLEDEVRDKCLPYLKNADPSRLDFLEKVRILAKYRLMQESFDALRSNDPRKLAFRFIISEVTEYGHVNMKWDYMDWKCNEEAIAGRLNGSSPPQHDTEALLPRQIRELKRINDPEDGKSEARAMIKELESPKAVENEALWSYFIYDGKKGSRRMEDQHWTPLSRASDFSKMKRLARERGQFPVFMRTWHLRFYNVCSRIRQLQERQLQYHNQLYKAAIKADPIAKAYFDEVCDSSMRCSERS</sequence>
<organism evidence="1 2">
    <name type="scientific">Madurella fahalii</name>
    <dbReference type="NCBI Taxonomy" id="1157608"/>
    <lineage>
        <taxon>Eukaryota</taxon>
        <taxon>Fungi</taxon>
        <taxon>Dikarya</taxon>
        <taxon>Ascomycota</taxon>
        <taxon>Pezizomycotina</taxon>
        <taxon>Sordariomycetes</taxon>
        <taxon>Sordariomycetidae</taxon>
        <taxon>Sordariales</taxon>
        <taxon>Sordariales incertae sedis</taxon>
        <taxon>Madurella</taxon>
    </lineage>
</organism>
<dbReference type="Proteomes" id="UP001628179">
    <property type="component" value="Unassembled WGS sequence"/>
</dbReference>
<accession>A0ABQ0GRV5</accession>
<comment type="caution">
    <text evidence="1">The sequence shown here is derived from an EMBL/GenBank/DDBJ whole genome shotgun (WGS) entry which is preliminary data.</text>
</comment>
<proteinExistence type="predicted"/>
<dbReference type="EMBL" id="BAAFSV010000006">
    <property type="protein sequence ID" value="GAB1320461.1"/>
    <property type="molecule type" value="Genomic_DNA"/>
</dbReference>